<evidence type="ECO:0000313" key="1">
    <source>
        <dbReference type="EMBL" id="MQY44508.1"/>
    </source>
</evidence>
<dbReference type="AlphaFoldDB" id="A0A6A8A431"/>
<accession>A0A6A8A431</accession>
<organism evidence="1 2">
    <name type="scientific">Endobacterium cereale</name>
    <dbReference type="NCBI Taxonomy" id="2663029"/>
    <lineage>
        <taxon>Bacteria</taxon>
        <taxon>Pseudomonadati</taxon>
        <taxon>Pseudomonadota</taxon>
        <taxon>Alphaproteobacteria</taxon>
        <taxon>Hyphomicrobiales</taxon>
        <taxon>Rhizobiaceae</taxon>
        <taxon>Endobacterium</taxon>
    </lineage>
</organism>
<gene>
    <name evidence="1" type="ORF">GAO09_00265</name>
</gene>
<dbReference type="RefSeq" id="WP_153352081.1">
    <property type="nucleotide sequence ID" value="NZ_WIXI01000022.1"/>
</dbReference>
<evidence type="ECO:0008006" key="3">
    <source>
        <dbReference type="Google" id="ProtNLM"/>
    </source>
</evidence>
<comment type="caution">
    <text evidence="1">The sequence shown here is derived from an EMBL/GenBank/DDBJ whole genome shotgun (WGS) entry which is preliminary data.</text>
</comment>
<proteinExistence type="predicted"/>
<dbReference type="Proteomes" id="UP000435138">
    <property type="component" value="Unassembled WGS sequence"/>
</dbReference>
<sequence>MTTPTRSERYQLPSWPKTTFDRDLWNTVFGDIADRLDAREGLEASFELLQQEGIQASLDYIQANVAPQIANLQVSIDLAQDQIDKIIIDGISPNSAKLGGQLPAYYATAAALASGLAARVPTARKVAGKELTSDIVLEKADVELGNVDNTKDADKPISTPQANALGKRVQVDAVQNFSAAEKGQAIANIGGGGLAGHRNKVLNPTGVINQLGVSGSVVLSAGQYGHDGMKGGAAGCTYTFSTVNGVTTYNITSGTLTQVLEASSFAGAPGSYVLGWEGTSQGRIASGPYGSSGDISAICNGSANVVVEWGVGTLSLLQFEKDYLATFSPRQKDLETVLCQAHYEQSDGTISWTQPGSASAVLQRYSYPFKVLKRVTPTVQIDTSLGSSNLIATGRSFFIVGSSGTAMQENNFRFKADARL</sequence>
<protein>
    <recommendedName>
        <fullName evidence="3">Tail fiber protein</fullName>
    </recommendedName>
</protein>
<evidence type="ECO:0000313" key="2">
    <source>
        <dbReference type="Proteomes" id="UP000435138"/>
    </source>
</evidence>
<reference evidence="1 2" key="1">
    <citation type="submission" date="2019-11" db="EMBL/GenBank/DDBJ databases">
        <title>Genome analysis of Rhizobacterium cereale a novel genus and species isolated from maize roots in North Spain.</title>
        <authorList>
            <person name="Menendez E."/>
            <person name="Flores-Felix J.D."/>
            <person name="Ramirez-Bahena M.-H."/>
            <person name="Igual J.M."/>
            <person name="Garcia-Fraile P."/>
            <person name="Peix A."/>
            <person name="Velazquez E."/>
        </authorList>
    </citation>
    <scope>NUCLEOTIDE SEQUENCE [LARGE SCALE GENOMIC DNA]</scope>
    <source>
        <strain evidence="1 2">RZME27</strain>
    </source>
</reference>
<dbReference type="EMBL" id="WIXI01000022">
    <property type="protein sequence ID" value="MQY44508.1"/>
    <property type="molecule type" value="Genomic_DNA"/>
</dbReference>
<keyword evidence="2" id="KW-1185">Reference proteome</keyword>
<name>A0A6A8A431_9HYPH</name>